<keyword evidence="2" id="KW-0255">Endonuclease</keyword>
<accession>A0ABU7KSV2</accession>
<proteinExistence type="predicted"/>
<dbReference type="CDD" id="cd06260">
    <property type="entry name" value="DUF820-like"/>
    <property type="match status" value="1"/>
</dbReference>
<keyword evidence="2" id="KW-0540">Nuclease</keyword>
<dbReference type="EMBL" id="JAUUCC010000045">
    <property type="protein sequence ID" value="MEE2052375.1"/>
    <property type="molecule type" value="Genomic_DNA"/>
</dbReference>
<feature type="domain" description="Putative restriction endonuclease" evidence="1">
    <location>
        <begin position="20"/>
        <end position="173"/>
    </location>
</feature>
<dbReference type="Pfam" id="PF05685">
    <property type="entry name" value="Uma2"/>
    <property type="match status" value="1"/>
</dbReference>
<reference evidence="2 3" key="1">
    <citation type="submission" date="2023-07" db="EMBL/GenBank/DDBJ databases">
        <authorList>
            <person name="Girao M."/>
            <person name="Carvalho M.F."/>
        </authorList>
    </citation>
    <scope>NUCLEOTIDE SEQUENCE [LARGE SCALE GENOMIC DNA]</scope>
    <source>
        <strain evidence="2 3">66/93</strain>
    </source>
</reference>
<dbReference type="Proteomes" id="UP001348641">
    <property type="component" value="Unassembled WGS sequence"/>
</dbReference>
<dbReference type="Gene3D" id="3.90.1570.10">
    <property type="entry name" value="tt1808, chain A"/>
    <property type="match status" value="1"/>
</dbReference>
<organism evidence="2 3">
    <name type="scientific">Nocardiopsis tropica</name>
    <dbReference type="NCBI Taxonomy" id="109330"/>
    <lineage>
        <taxon>Bacteria</taxon>
        <taxon>Bacillati</taxon>
        <taxon>Actinomycetota</taxon>
        <taxon>Actinomycetes</taxon>
        <taxon>Streptosporangiales</taxon>
        <taxon>Nocardiopsidaceae</taxon>
        <taxon>Nocardiopsis</taxon>
    </lineage>
</organism>
<dbReference type="SUPFAM" id="SSF52980">
    <property type="entry name" value="Restriction endonuclease-like"/>
    <property type="match status" value="1"/>
</dbReference>
<keyword evidence="2" id="KW-0378">Hydrolase</keyword>
<dbReference type="InterPro" id="IPR008538">
    <property type="entry name" value="Uma2"/>
</dbReference>
<dbReference type="PANTHER" id="PTHR34107">
    <property type="entry name" value="SLL0198 PROTEIN-RELATED"/>
    <property type="match status" value="1"/>
</dbReference>
<evidence type="ECO:0000313" key="3">
    <source>
        <dbReference type="Proteomes" id="UP001348641"/>
    </source>
</evidence>
<comment type="caution">
    <text evidence="2">The sequence shown here is derived from an EMBL/GenBank/DDBJ whole genome shotgun (WGS) entry which is preliminary data.</text>
</comment>
<sequence length="212" mass="23501">MAVMTIGKTVPKPGPLTVDDLQHTPDDGRRYELVDGRLDVAPAPVFLHSRVESRLAIHLGVLAPDECEVVTSPGINFNSDRSHHRIPDLVVIRAEDEESPYLTRPPLLAVEVVSPESVFRDHHTKRREYAEFGIPSYWVITPDRDKSSIIELRLENGEYAEVSAAFGEEVFETDAPFPVRVVPQWLTAPGDWRACIGGPEETTEATKPAAGD</sequence>
<dbReference type="InterPro" id="IPR011335">
    <property type="entry name" value="Restrct_endonuc-II-like"/>
</dbReference>
<protein>
    <submittedName>
        <fullName evidence="2">Uma2 family endonuclease</fullName>
    </submittedName>
</protein>
<dbReference type="InterPro" id="IPR012296">
    <property type="entry name" value="Nuclease_put_TT1808"/>
</dbReference>
<dbReference type="GO" id="GO:0004519">
    <property type="term" value="F:endonuclease activity"/>
    <property type="evidence" value="ECO:0007669"/>
    <property type="project" value="UniProtKB-KW"/>
</dbReference>
<dbReference type="PANTHER" id="PTHR34107:SF2">
    <property type="entry name" value="SLL0888 PROTEIN"/>
    <property type="match status" value="1"/>
</dbReference>
<gene>
    <name evidence="2" type="ORF">Q8A49_17900</name>
</gene>
<name>A0ABU7KSV2_9ACTN</name>
<evidence type="ECO:0000259" key="1">
    <source>
        <dbReference type="Pfam" id="PF05685"/>
    </source>
</evidence>
<evidence type="ECO:0000313" key="2">
    <source>
        <dbReference type="EMBL" id="MEE2052375.1"/>
    </source>
</evidence>
<dbReference type="RefSeq" id="WP_330159410.1">
    <property type="nucleotide sequence ID" value="NZ_BAAAJA010000003.1"/>
</dbReference>